<evidence type="ECO:0000313" key="2">
    <source>
        <dbReference type="Proteomes" id="UP001176517"/>
    </source>
</evidence>
<proteinExistence type="predicted"/>
<protein>
    <submittedName>
        <fullName evidence="1">Uncharacterized protein</fullName>
    </submittedName>
</protein>
<name>A0AAN6GM14_9BASI</name>
<dbReference type="EMBL" id="JAPDMZ010000154">
    <property type="protein sequence ID" value="KAK0547718.1"/>
    <property type="molecule type" value="Genomic_DNA"/>
</dbReference>
<sequence length="317" mass="35610">MARASSTPLSEELKKRLALSNTSLYITVSHEPIDKLISSSPESDVFSRIDWTLEEYSCAEVPISPLPGTGKNFVHEIGSKPNRDHRLCSATARLLDLQTMLELPLMVLGIRMQPGDRDRFPDLPYEQIPLWPDAKIVKDITVMRIPRECPETSAPPPSATLSHTDFNCSVWDFALPLDHDIVITHLQIQDRVPIPRPDAQLDLARLCANFQKTGPETKAESKPSSTAPIPKRTDFPKLVARSAATQQRCAVTRTDDPMNVCHIIGRTLDFKLVHRVLMLLFGRRRPHTQAMQMSPSLFDEKRDVLKVASLDDHDNGI</sequence>
<comment type="caution">
    <text evidence="1">The sequence shown here is derived from an EMBL/GenBank/DDBJ whole genome shotgun (WGS) entry which is preliminary data.</text>
</comment>
<keyword evidence="2" id="KW-1185">Reference proteome</keyword>
<reference evidence="1" key="1">
    <citation type="journal article" date="2023" name="PhytoFront">
        <title>Draft Genome Resources of Seven Strains of Tilletia horrida, Causal Agent of Kernel Smut of Rice.</title>
        <authorList>
            <person name="Khanal S."/>
            <person name="Antony Babu S."/>
            <person name="Zhou X.G."/>
        </authorList>
    </citation>
    <scope>NUCLEOTIDE SEQUENCE</scope>
    <source>
        <strain evidence="1">TX6</strain>
    </source>
</reference>
<organism evidence="1 2">
    <name type="scientific">Tilletia horrida</name>
    <dbReference type="NCBI Taxonomy" id="155126"/>
    <lineage>
        <taxon>Eukaryota</taxon>
        <taxon>Fungi</taxon>
        <taxon>Dikarya</taxon>
        <taxon>Basidiomycota</taxon>
        <taxon>Ustilaginomycotina</taxon>
        <taxon>Exobasidiomycetes</taxon>
        <taxon>Tilletiales</taxon>
        <taxon>Tilletiaceae</taxon>
        <taxon>Tilletia</taxon>
    </lineage>
</organism>
<dbReference type="AlphaFoldDB" id="A0AAN6GM14"/>
<evidence type="ECO:0000313" key="1">
    <source>
        <dbReference type="EMBL" id="KAK0547718.1"/>
    </source>
</evidence>
<dbReference type="Proteomes" id="UP001176517">
    <property type="component" value="Unassembled WGS sequence"/>
</dbReference>
<accession>A0AAN6GM14</accession>
<gene>
    <name evidence="1" type="ORF">OC846_004757</name>
</gene>
<feature type="non-terminal residue" evidence="1">
    <location>
        <position position="317"/>
    </location>
</feature>